<evidence type="ECO:0000256" key="4">
    <source>
        <dbReference type="RuleBase" id="RU361279"/>
    </source>
</evidence>
<keyword evidence="6" id="KW-1185">Reference proteome</keyword>
<dbReference type="SUPFAM" id="SSF100950">
    <property type="entry name" value="NagB/RpiA/CoA transferase-like"/>
    <property type="match status" value="1"/>
</dbReference>
<comment type="cofactor">
    <cofactor evidence="4">
        <name>Mg(2+)</name>
        <dbReference type="ChEBI" id="CHEBI:18420"/>
    </cofactor>
</comment>
<evidence type="ECO:0000313" key="6">
    <source>
        <dbReference type="Proteomes" id="UP000282957"/>
    </source>
</evidence>
<keyword evidence="5" id="KW-0436">Ligase</keyword>
<keyword evidence="2 4" id="KW-0547">Nucleotide-binding</keyword>
<reference evidence="5 6" key="1">
    <citation type="submission" date="2019-01" db="EMBL/GenBank/DDBJ databases">
        <authorList>
            <person name="Chen W.-M."/>
        </authorList>
    </citation>
    <scope>NUCLEOTIDE SEQUENCE [LARGE SCALE GENOMIC DNA]</scope>
    <source>
        <strain evidence="5 6">CCP-6</strain>
    </source>
</reference>
<dbReference type="InterPro" id="IPR024185">
    <property type="entry name" value="FTHF_cligase-like_sf"/>
</dbReference>
<dbReference type="InterPro" id="IPR037171">
    <property type="entry name" value="NagB/RpiA_transferase-like"/>
</dbReference>
<dbReference type="GO" id="GO:0030272">
    <property type="term" value="F:5-formyltetrahydrofolate cyclo-ligase activity"/>
    <property type="evidence" value="ECO:0007669"/>
    <property type="project" value="UniProtKB-EC"/>
</dbReference>
<keyword evidence="3 4" id="KW-0067">ATP-binding</keyword>
<dbReference type="GO" id="GO:0046872">
    <property type="term" value="F:metal ion binding"/>
    <property type="evidence" value="ECO:0007669"/>
    <property type="project" value="UniProtKB-KW"/>
</dbReference>
<name>A0A437MFM3_9PROT</name>
<keyword evidence="4" id="KW-0479">Metal-binding</keyword>
<dbReference type="EMBL" id="SACL01000004">
    <property type="protein sequence ID" value="RVT96423.1"/>
    <property type="molecule type" value="Genomic_DNA"/>
</dbReference>
<evidence type="ECO:0000256" key="2">
    <source>
        <dbReference type="ARBA" id="ARBA00022741"/>
    </source>
</evidence>
<dbReference type="GO" id="GO:0035999">
    <property type="term" value="P:tetrahydrofolate interconversion"/>
    <property type="evidence" value="ECO:0007669"/>
    <property type="project" value="TreeGrafter"/>
</dbReference>
<dbReference type="EC" id="6.3.3.2" evidence="4"/>
<keyword evidence="4" id="KW-0460">Magnesium</keyword>
<dbReference type="InterPro" id="IPR002698">
    <property type="entry name" value="FTHF_cligase"/>
</dbReference>
<organism evidence="5 6">
    <name type="scientific">Rhodovarius crocodyli</name>
    <dbReference type="NCBI Taxonomy" id="1979269"/>
    <lineage>
        <taxon>Bacteria</taxon>
        <taxon>Pseudomonadati</taxon>
        <taxon>Pseudomonadota</taxon>
        <taxon>Alphaproteobacteria</taxon>
        <taxon>Acetobacterales</taxon>
        <taxon>Roseomonadaceae</taxon>
        <taxon>Rhodovarius</taxon>
    </lineage>
</organism>
<evidence type="ECO:0000256" key="3">
    <source>
        <dbReference type="ARBA" id="ARBA00022840"/>
    </source>
</evidence>
<dbReference type="AlphaFoldDB" id="A0A437MFM3"/>
<comment type="caution">
    <text evidence="5">The sequence shown here is derived from an EMBL/GenBank/DDBJ whole genome shotgun (WGS) entry which is preliminary data.</text>
</comment>
<proteinExistence type="inferred from homology"/>
<dbReference type="GO" id="GO:0009396">
    <property type="term" value="P:folic acid-containing compound biosynthetic process"/>
    <property type="evidence" value="ECO:0007669"/>
    <property type="project" value="TreeGrafter"/>
</dbReference>
<dbReference type="NCBIfam" id="TIGR02727">
    <property type="entry name" value="MTHFS_bact"/>
    <property type="match status" value="1"/>
</dbReference>
<protein>
    <recommendedName>
        <fullName evidence="4">5-formyltetrahydrofolate cyclo-ligase</fullName>
        <ecNumber evidence="4">6.3.3.2</ecNumber>
    </recommendedName>
</protein>
<accession>A0A437MFM3</accession>
<dbReference type="PANTHER" id="PTHR23407">
    <property type="entry name" value="ATPASE INHIBITOR/5-FORMYLTETRAHYDROFOLATE CYCLO-LIGASE"/>
    <property type="match status" value="1"/>
</dbReference>
<evidence type="ECO:0000256" key="1">
    <source>
        <dbReference type="ARBA" id="ARBA00010638"/>
    </source>
</evidence>
<comment type="catalytic activity">
    <reaction evidence="4">
        <text>(6S)-5-formyl-5,6,7,8-tetrahydrofolate + ATP = (6R)-5,10-methenyltetrahydrofolate + ADP + phosphate</text>
        <dbReference type="Rhea" id="RHEA:10488"/>
        <dbReference type="ChEBI" id="CHEBI:30616"/>
        <dbReference type="ChEBI" id="CHEBI:43474"/>
        <dbReference type="ChEBI" id="CHEBI:57455"/>
        <dbReference type="ChEBI" id="CHEBI:57457"/>
        <dbReference type="ChEBI" id="CHEBI:456216"/>
        <dbReference type="EC" id="6.3.3.2"/>
    </reaction>
</comment>
<dbReference type="PANTHER" id="PTHR23407:SF1">
    <property type="entry name" value="5-FORMYLTETRAHYDROFOLATE CYCLO-LIGASE"/>
    <property type="match status" value="1"/>
</dbReference>
<dbReference type="GO" id="GO:0005524">
    <property type="term" value="F:ATP binding"/>
    <property type="evidence" value="ECO:0007669"/>
    <property type="project" value="UniProtKB-KW"/>
</dbReference>
<dbReference type="Proteomes" id="UP000282957">
    <property type="component" value="Unassembled WGS sequence"/>
</dbReference>
<gene>
    <name evidence="5" type="ORF">EOD42_14755</name>
</gene>
<dbReference type="Pfam" id="PF01812">
    <property type="entry name" value="5-FTHF_cyc-lig"/>
    <property type="match status" value="1"/>
</dbReference>
<comment type="similarity">
    <text evidence="1 4">Belongs to the 5-formyltetrahydrofolate cyclo-ligase family.</text>
</comment>
<dbReference type="OrthoDB" id="9801938at2"/>
<dbReference type="Gene3D" id="3.40.50.10420">
    <property type="entry name" value="NagB/RpiA/CoA transferase-like"/>
    <property type="match status" value="1"/>
</dbReference>
<evidence type="ECO:0000313" key="5">
    <source>
        <dbReference type="EMBL" id="RVT96423.1"/>
    </source>
</evidence>
<sequence length="177" mass="19046">MRERMLALRPSLVSAGAGEALARALLHRMPPPPGARVGGFWPMGEEIDIRPLMQALHARGCTILLPRTTPRGQPLEFREWHPGAVMEAGRFGTHFPAHGAAGEPDWFLVPLLAFDARGYRLGYGGGYYDRTLARAGHARRIGVAYAGQQVESVPVGAHDMPLHAVATEAGLSVPVEG</sequence>